<dbReference type="Gene3D" id="1.10.10.10">
    <property type="entry name" value="Winged helix-like DNA-binding domain superfamily/Winged helix DNA-binding domain"/>
    <property type="match status" value="1"/>
</dbReference>
<dbReference type="CDD" id="cd00038">
    <property type="entry name" value="CAP_ED"/>
    <property type="match status" value="1"/>
</dbReference>
<evidence type="ECO:0000313" key="7">
    <source>
        <dbReference type="Proteomes" id="UP001205890"/>
    </source>
</evidence>
<dbReference type="Pfam" id="PF00027">
    <property type="entry name" value="cNMP_binding"/>
    <property type="match status" value="1"/>
</dbReference>
<dbReference type="Pfam" id="PF13545">
    <property type="entry name" value="HTH_Crp_2"/>
    <property type="match status" value="1"/>
</dbReference>
<dbReference type="InterPro" id="IPR018490">
    <property type="entry name" value="cNMP-bd_dom_sf"/>
</dbReference>
<dbReference type="PANTHER" id="PTHR24567">
    <property type="entry name" value="CRP FAMILY TRANSCRIPTIONAL REGULATORY PROTEIN"/>
    <property type="match status" value="1"/>
</dbReference>
<name>A0ABT1LFQ8_9HYPH</name>
<dbReference type="NCBIfam" id="NF006901">
    <property type="entry name" value="PRK09392.1"/>
    <property type="match status" value="1"/>
</dbReference>
<keyword evidence="7" id="KW-1185">Reference proteome</keyword>
<dbReference type="Proteomes" id="UP001205890">
    <property type="component" value="Unassembled WGS sequence"/>
</dbReference>
<dbReference type="PROSITE" id="PS51063">
    <property type="entry name" value="HTH_CRP_2"/>
    <property type="match status" value="1"/>
</dbReference>
<dbReference type="SMART" id="SM00100">
    <property type="entry name" value="cNMP"/>
    <property type="match status" value="1"/>
</dbReference>
<feature type="domain" description="Cyclic nucleotide-binding" evidence="4">
    <location>
        <begin position="14"/>
        <end position="116"/>
    </location>
</feature>
<dbReference type="InterPro" id="IPR012318">
    <property type="entry name" value="HTH_CRP"/>
</dbReference>
<reference evidence="6 7" key="1">
    <citation type="submission" date="2022-07" db="EMBL/GenBank/DDBJ databases">
        <authorList>
            <person name="Li W.-J."/>
            <person name="Deng Q.-Q."/>
        </authorList>
    </citation>
    <scope>NUCLEOTIDE SEQUENCE [LARGE SCALE GENOMIC DNA]</scope>
    <source>
        <strain evidence="6 7">SYSU M60028</strain>
    </source>
</reference>
<dbReference type="PANTHER" id="PTHR24567:SF74">
    <property type="entry name" value="HTH-TYPE TRANSCRIPTIONAL REGULATOR ARCR"/>
    <property type="match status" value="1"/>
</dbReference>
<evidence type="ECO:0000256" key="1">
    <source>
        <dbReference type="ARBA" id="ARBA00023015"/>
    </source>
</evidence>
<proteinExistence type="predicted"/>
<dbReference type="SUPFAM" id="SSF46785">
    <property type="entry name" value="Winged helix' DNA-binding domain"/>
    <property type="match status" value="1"/>
</dbReference>
<dbReference type="InterPro" id="IPR036388">
    <property type="entry name" value="WH-like_DNA-bd_sf"/>
</dbReference>
<feature type="domain" description="HTH crp-type" evidence="5">
    <location>
        <begin position="147"/>
        <end position="214"/>
    </location>
</feature>
<organism evidence="6 7">
    <name type="scientific">Alsobacter ponti</name>
    <dbReference type="NCBI Taxonomy" id="2962936"/>
    <lineage>
        <taxon>Bacteria</taxon>
        <taxon>Pseudomonadati</taxon>
        <taxon>Pseudomonadota</taxon>
        <taxon>Alphaproteobacteria</taxon>
        <taxon>Hyphomicrobiales</taxon>
        <taxon>Alsobacteraceae</taxon>
        <taxon>Alsobacter</taxon>
    </lineage>
</organism>
<dbReference type="InterPro" id="IPR050397">
    <property type="entry name" value="Env_Response_Regulators"/>
</dbReference>
<dbReference type="InterPro" id="IPR036390">
    <property type="entry name" value="WH_DNA-bd_sf"/>
</dbReference>
<evidence type="ECO:0000259" key="5">
    <source>
        <dbReference type="PROSITE" id="PS51063"/>
    </source>
</evidence>
<dbReference type="RefSeq" id="WP_254743268.1">
    <property type="nucleotide sequence ID" value="NZ_JANCLU010000012.1"/>
</dbReference>
<dbReference type="EMBL" id="JANCLU010000012">
    <property type="protein sequence ID" value="MCP8939560.1"/>
    <property type="molecule type" value="Genomic_DNA"/>
</dbReference>
<gene>
    <name evidence="6" type="ORF">NK718_13620</name>
</gene>
<keyword evidence="3" id="KW-0804">Transcription</keyword>
<dbReference type="Gene3D" id="2.60.120.10">
    <property type="entry name" value="Jelly Rolls"/>
    <property type="match status" value="1"/>
</dbReference>
<evidence type="ECO:0000259" key="4">
    <source>
        <dbReference type="PROSITE" id="PS50042"/>
    </source>
</evidence>
<keyword evidence="2" id="KW-0238">DNA-binding</keyword>
<dbReference type="InterPro" id="IPR014710">
    <property type="entry name" value="RmlC-like_jellyroll"/>
</dbReference>
<keyword evidence="1" id="KW-0805">Transcription regulation</keyword>
<evidence type="ECO:0000313" key="6">
    <source>
        <dbReference type="EMBL" id="MCP8939560.1"/>
    </source>
</evidence>
<comment type="caution">
    <text evidence="6">The sequence shown here is derived from an EMBL/GenBank/DDBJ whole genome shotgun (WGS) entry which is preliminary data.</text>
</comment>
<evidence type="ECO:0000256" key="3">
    <source>
        <dbReference type="ARBA" id="ARBA00023163"/>
    </source>
</evidence>
<accession>A0ABT1LFQ8</accession>
<dbReference type="SUPFAM" id="SSF51206">
    <property type="entry name" value="cAMP-binding domain-like"/>
    <property type="match status" value="1"/>
</dbReference>
<dbReference type="InterPro" id="IPR000595">
    <property type="entry name" value="cNMP-bd_dom"/>
</dbReference>
<sequence>MRASDAYLIKGFPLFRGISDAAFDRVTADAVISDVQPGTVLVREGEKPSSLFVLLGGLAEAFSESNGKRVIVTFLRPPAAFILAAVWLDQVQLNSVRTSMPSRVLSMSAQTVRDAIASDASFAAAAGYELAIRYRDVMKELKNQRLRSATERLANWLLTESRFAGMTSFTLGIGKAVLASRLGMTGEHLSRAFAQLREHGVEIAGNDVRIEPDRLAVFASPTPLIDGVDL</sequence>
<dbReference type="PROSITE" id="PS50042">
    <property type="entry name" value="CNMP_BINDING_3"/>
    <property type="match status" value="1"/>
</dbReference>
<evidence type="ECO:0000256" key="2">
    <source>
        <dbReference type="ARBA" id="ARBA00023125"/>
    </source>
</evidence>
<protein>
    <submittedName>
        <fullName evidence="6">Cyclic nucleotide-binding domain-containing protein</fullName>
    </submittedName>
</protein>